<dbReference type="GO" id="GO:0005737">
    <property type="term" value="C:cytoplasm"/>
    <property type="evidence" value="ECO:0007669"/>
    <property type="project" value="UniProtKB-SubCell"/>
</dbReference>
<accession>A0A8G1EEN1</accession>
<dbReference type="InterPro" id="IPR038277">
    <property type="entry name" value="UreF_sf"/>
</dbReference>
<dbReference type="KEGG" id="nsm:JO391_08810"/>
<comment type="function">
    <text evidence="3">Required for maturation of urease via the functional incorporation of the urease nickel metallocenter.</text>
</comment>
<dbReference type="Pfam" id="PF01730">
    <property type="entry name" value="UreF"/>
    <property type="match status" value="1"/>
</dbReference>
<evidence type="ECO:0000256" key="1">
    <source>
        <dbReference type="ARBA" id="ARBA00022988"/>
    </source>
</evidence>
<keyword evidence="5" id="KW-1185">Reference proteome</keyword>
<dbReference type="HAMAP" id="MF_01385">
    <property type="entry name" value="UreF"/>
    <property type="match status" value="1"/>
</dbReference>
<name>A0A8G1EEN1_9RHOB</name>
<dbReference type="GO" id="GO:0016151">
    <property type="term" value="F:nickel cation binding"/>
    <property type="evidence" value="ECO:0007669"/>
    <property type="project" value="UniProtKB-UniRule"/>
</dbReference>
<dbReference type="EMBL" id="CP069370">
    <property type="protein sequence ID" value="QYZ71576.1"/>
    <property type="molecule type" value="Genomic_DNA"/>
</dbReference>
<comment type="subcellular location">
    <subcellularLocation>
        <location evidence="3">Cytoplasm</location>
    </subcellularLocation>
</comment>
<evidence type="ECO:0000256" key="2">
    <source>
        <dbReference type="ARBA" id="ARBA00023186"/>
    </source>
</evidence>
<dbReference type="PANTHER" id="PTHR33620:SF1">
    <property type="entry name" value="UREASE ACCESSORY PROTEIN F"/>
    <property type="match status" value="1"/>
</dbReference>
<dbReference type="PANTHER" id="PTHR33620">
    <property type="entry name" value="UREASE ACCESSORY PROTEIN F"/>
    <property type="match status" value="1"/>
</dbReference>
<dbReference type="RefSeq" id="WP_220664175.1">
    <property type="nucleotide sequence ID" value="NZ_CP069370.1"/>
</dbReference>
<sequence>MNSVPGLLTLTQWLSPAFPTGGFAYSHGLEWMIAEGGLKGADSLRDWLSDILRFGSGRQDAILLSLALRDGADHAALDGLARALCPSAERLTETLDQGRAFARTVAGISGRDLPPRVLPVAVGEAARMLDLPREQVIALYLHAFIANLVSVGIRFLPLGQTEGQAVLAALHPLIEALAAECVEAGEADLGSVALGADLAAMRHETMDVRIFRT</sequence>
<gene>
    <name evidence="3" type="primary">ureF</name>
    <name evidence="4" type="ORF">JO391_08810</name>
</gene>
<dbReference type="PIRSF" id="PIRSF009467">
    <property type="entry name" value="Ureas_acces_UreF"/>
    <property type="match status" value="1"/>
</dbReference>
<keyword evidence="2 3" id="KW-0143">Chaperone</keyword>
<evidence type="ECO:0000313" key="5">
    <source>
        <dbReference type="Proteomes" id="UP000826300"/>
    </source>
</evidence>
<organism evidence="4 5">
    <name type="scientific">Neotabrizicola shimadae</name>
    <dbReference type="NCBI Taxonomy" id="2807096"/>
    <lineage>
        <taxon>Bacteria</taxon>
        <taxon>Pseudomonadati</taxon>
        <taxon>Pseudomonadota</taxon>
        <taxon>Alphaproteobacteria</taxon>
        <taxon>Rhodobacterales</taxon>
        <taxon>Paracoccaceae</taxon>
        <taxon>Neotabrizicola</taxon>
    </lineage>
</organism>
<reference evidence="4" key="1">
    <citation type="submission" date="2021-02" db="EMBL/GenBank/DDBJ databases">
        <title>Rhodobacter shimadae sp. nov., an aerobic anoxygenic phototrophic bacterium isolated from a hot spring.</title>
        <authorList>
            <person name="Muramatsu S."/>
            <person name="Haruta S."/>
            <person name="Hirose S."/>
            <person name="Hanada S."/>
        </authorList>
    </citation>
    <scope>NUCLEOTIDE SEQUENCE</scope>
    <source>
        <strain evidence="4">N10</strain>
    </source>
</reference>
<protein>
    <recommendedName>
        <fullName evidence="3">Urease accessory protein UreF</fullName>
    </recommendedName>
</protein>
<keyword evidence="3" id="KW-0963">Cytoplasm</keyword>
<comment type="similarity">
    <text evidence="3">Belongs to the UreF family.</text>
</comment>
<evidence type="ECO:0000256" key="3">
    <source>
        <dbReference type="HAMAP-Rule" id="MF_01385"/>
    </source>
</evidence>
<dbReference type="InterPro" id="IPR002639">
    <property type="entry name" value="UreF"/>
</dbReference>
<dbReference type="Gene3D" id="1.10.4190.10">
    <property type="entry name" value="Urease accessory protein UreF"/>
    <property type="match status" value="1"/>
</dbReference>
<keyword evidence="1 3" id="KW-0996">Nickel insertion</keyword>
<comment type="subunit">
    <text evidence="3">UreD, UreF and UreG form a complex that acts as a GTP-hydrolysis-dependent molecular chaperone, activating the urease apoprotein by helping to assemble the nickel containing metallocenter of UreC. The UreE protein probably delivers the nickel.</text>
</comment>
<proteinExistence type="inferred from homology"/>
<evidence type="ECO:0000313" key="4">
    <source>
        <dbReference type="EMBL" id="QYZ71576.1"/>
    </source>
</evidence>
<dbReference type="AlphaFoldDB" id="A0A8G1EEN1"/>
<dbReference type="Proteomes" id="UP000826300">
    <property type="component" value="Chromosome"/>
</dbReference>